<proteinExistence type="predicted"/>
<organism evidence="1 2">
    <name type="scientific">Medicago truncatula</name>
    <name type="common">Barrel medic</name>
    <name type="synonym">Medicago tribuloides</name>
    <dbReference type="NCBI Taxonomy" id="3880"/>
    <lineage>
        <taxon>Eukaryota</taxon>
        <taxon>Viridiplantae</taxon>
        <taxon>Streptophyta</taxon>
        <taxon>Embryophyta</taxon>
        <taxon>Tracheophyta</taxon>
        <taxon>Spermatophyta</taxon>
        <taxon>Magnoliopsida</taxon>
        <taxon>eudicotyledons</taxon>
        <taxon>Gunneridae</taxon>
        <taxon>Pentapetalae</taxon>
        <taxon>rosids</taxon>
        <taxon>fabids</taxon>
        <taxon>Fabales</taxon>
        <taxon>Fabaceae</taxon>
        <taxon>Papilionoideae</taxon>
        <taxon>50 kb inversion clade</taxon>
        <taxon>NPAAA clade</taxon>
        <taxon>Hologalegina</taxon>
        <taxon>IRL clade</taxon>
        <taxon>Trifolieae</taxon>
        <taxon>Medicago</taxon>
    </lineage>
</organism>
<evidence type="ECO:0000313" key="1">
    <source>
        <dbReference type="EMBL" id="RHN69650.1"/>
    </source>
</evidence>
<name>A0A396IW33_MEDTR</name>
<dbReference type="Proteomes" id="UP000265566">
    <property type="component" value="Chromosome 3"/>
</dbReference>
<dbReference type="AlphaFoldDB" id="A0A396IW33"/>
<comment type="caution">
    <text evidence="1">The sequence shown here is derived from an EMBL/GenBank/DDBJ whole genome shotgun (WGS) entry which is preliminary data.</text>
</comment>
<accession>A0A396IW33</accession>
<sequence>MLFNLWLLVVPQKGMFEFIVDLIDLCLNYLKKEKINRIFCKTKLSLMQLLDS</sequence>
<evidence type="ECO:0000313" key="2">
    <source>
        <dbReference type="Proteomes" id="UP000265566"/>
    </source>
</evidence>
<dbReference type="EMBL" id="PSQE01000003">
    <property type="protein sequence ID" value="RHN69650.1"/>
    <property type="molecule type" value="Genomic_DNA"/>
</dbReference>
<protein>
    <submittedName>
        <fullName evidence="1">Uncharacterized protein</fullName>
    </submittedName>
</protein>
<reference evidence="2" key="1">
    <citation type="journal article" date="2018" name="Nat. Plants">
        <title>Whole-genome landscape of Medicago truncatula symbiotic genes.</title>
        <authorList>
            <person name="Pecrix Y."/>
            <person name="Staton S.E."/>
            <person name="Sallet E."/>
            <person name="Lelandais-Briere C."/>
            <person name="Moreau S."/>
            <person name="Carrere S."/>
            <person name="Blein T."/>
            <person name="Jardinaud M.F."/>
            <person name="Latrasse D."/>
            <person name="Zouine M."/>
            <person name="Zahm M."/>
            <person name="Kreplak J."/>
            <person name="Mayjonade B."/>
            <person name="Satge C."/>
            <person name="Perez M."/>
            <person name="Cauet S."/>
            <person name="Marande W."/>
            <person name="Chantry-Darmon C."/>
            <person name="Lopez-Roques C."/>
            <person name="Bouchez O."/>
            <person name="Berard A."/>
            <person name="Debelle F."/>
            <person name="Munos S."/>
            <person name="Bendahmane A."/>
            <person name="Berges H."/>
            <person name="Niebel A."/>
            <person name="Buitink J."/>
            <person name="Frugier F."/>
            <person name="Benhamed M."/>
            <person name="Crespi M."/>
            <person name="Gouzy J."/>
            <person name="Gamas P."/>
        </authorList>
    </citation>
    <scope>NUCLEOTIDE SEQUENCE [LARGE SCALE GENOMIC DNA]</scope>
    <source>
        <strain evidence="2">cv. Jemalong A17</strain>
    </source>
</reference>
<gene>
    <name evidence="1" type="ORF">MtrunA17_Chr3g0127041</name>
</gene>
<dbReference type="Gramene" id="rna18145">
    <property type="protein sequence ID" value="RHN69650.1"/>
    <property type="gene ID" value="gene18145"/>
</dbReference>